<dbReference type="SUPFAM" id="SSF56741">
    <property type="entry name" value="Eukaryotic DNA topoisomerase I, N-terminal DNA-binding fragment"/>
    <property type="match status" value="1"/>
</dbReference>
<dbReference type="GO" id="GO:0003917">
    <property type="term" value="F:DNA topoisomerase type I (single strand cut, ATP-independent) activity"/>
    <property type="evidence" value="ECO:0007669"/>
    <property type="project" value="InterPro"/>
</dbReference>
<dbReference type="EMBL" id="OX451735">
    <property type="protein sequence ID" value="CAI8592018.1"/>
    <property type="molecule type" value="Genomic_DNA"/>
</dbReference>
<organism evidence="2 3">
    <name type="scientific">Vicia faba</name>
    <name type="common">Broad bean</name>
    <name type="synonym">Faba vulgaris</name>
    <dbReference type="NCBI Taxonomy" id="3906"/>
    <lineage>
        <taxon>Eukaryota</taxon>
        <taxon>Viridiplantae</taxon>
        <taxon>Streptophyta</taxon>
        <taxon>Embryophyta</taxon>
        <taxon>Tracheophyta</taxon>
        <taxon>Spermatophyta</taxon>
        <taxon>Magnoliopsida</taxon>
        <taxon>eudicotyledons</taxon>
        <taxon>Gunneridae</taxon>
        <taxon>Pentapetalae</taxon>
        <taxon>rosids</taxon>
        <taxon>fabids</taxon>
        <taxon>Fabales</taxon>
        <taxon>Fabaceae</taxon>
        <taxon>Papilionoideae</taxon>
        <taxon>50 kb inversion clade</taxon>
        <taxon>NPAAA clade</taxon>
        <taxon>Hologalegina</taxon>
        <taxon>IRL clade</taxon>
        <taxon>Fabeae</taxon>
        <taxon>Vicia</taxon>
    </lineage>
</organism>
<evidence type="ECO:0000313" key="2">
    <source>
        <dbReference type="EMBL" id="CAI8592018.1"/>
    </source>
</evidence>
<protein>
    <recommendedName>
        <fullName evidence="1">Interferon-related developmental regulator C-terminal domain-containing protein</fullName>
    </recommendedName>
</protein>
<dbReference type="InterPro" id="IPR013030">
    <property type="entry name" value="DNA_topo_DNA_db_N_dom2"/>
</dbReference>
<dbReference type="AlphaFoldDB" id="A0AAV0Z4T8"/>
<dbReference type="Proteomes" id="UP001157006">
    <property type="component" value="Chromosome 1S"/>
</dbReference>
<dbReference type="InterPro" id="IPR006921">
    <property type="entry name" value="Interferon-rel_develop_reg_C"/>
</dbReference>
<keyword evidence="3" id="KW-1185">Reference proteome</keyword>
<dbReference type="Gene3D" id="2.170.11.10">
    <property type="entry name" value="DNA Topoisomerase I, domain 2"/>
    <property type="match status" value="1"/>
</dbReference>
<reference evidence="2 3" key="1">
    <citation type="submission" date="2023-01" db="EMBL/GenBank/DDBJ databases">
        <authorList>
            <person name="Kreplak J."/>
        </authorList>
    </citation>
    <scope>NUCLEOTIDE SEQUENCE [LARGE SCALE GENOMIC DNA]</scope>
</reference>
<dbReference type="Pfam" id="PF04836">
    <property type="entry name" value="IFRD_C"/>
    <property type="match status" value="1"/>
</dbReference>
<proteinExistence type="predicted"/>
<dbReference type="GO" id="GO:0005694">
    <property type="term" value="C:chromosome"/>
    <property type="evidence" value="ECO:0007669"/>
    <property type="project" value="InterPro"/>
</dbReference>
<evidence type="ECO:0000313" key="3">
    <source>
        <dbReference type="Proteomes" id="UP001157006"/>
    </source>
</evidence>
<dbReference type="InterPro" id="IPR036202">
    <property type="entry name" value="TopoI_DNA-bd_euk_N_sf"/>
</dbReference>
<dbReference type="GO" id="GO:0006265">
    <property type="term" value="P:DNA topological change"/>
    <property type="evidence" value="ECO:0007669"/>
    <property type="project" value="InterPro"/>
</dbReference>
<name>A0AAV0Z4T8_VICFA</name>
<evidence type="ECO:0000259" key="1">
    <source>
        <dbReference type="Pfam" id="PF04836"/>
    </source>
</evidence>
<accession>A0AAV0Z4T8</accession>
<gene>
    <name evidence="2" type="ORF">VFH_I018400</name>
</gene>
<dbReference type="GO" id="GO:0003677">
    <property type="term" value="F:DNA binding"/>
    <property type="evidence" value="ECO:0007669"/>
    <property type="project" value="InterPro"/>
</dbReference>
<sequence length="210" mass="24167">MSSRLESASHKLVITKEILGFLNLGWVAGLLPFHPDLLGLVQHFLLLFLDYFCQIYVGSYSYLLHDVKNDPNELPLIDTTKCRDLSYGDTMNVPNNFIQSTGRRSLVLRIREEKKALKEEKLKQEEKYTWAIVDGVKEKDNEFLHDVFGFTPKKKLNNGEHRMSGGEKRMFKSPNSVLNKARTQLLNKQRVLSEGRNFGHYSVSMGDDET</sequence>
<feature type="domain" description="Interferon-related developmental regulator C-terminal" evidence="1">
    <location>
        <begin position="141"/>
        <end position="191"/>
    </location>
</feature>